<dbReference type="AlphaFoldDB" id="A0A0D2KFX3"/>
<keyword evidence="1" id="KW-0472">Membrane</keyword>
<feature type="transmembrane region" description="Helical" evidence="1">
    <location>
        <begin position="222"/>
        <end position="242"/>
    </location>
</feature>
<protein>
    <submittedName>
        <fullName evidence="2">Uncharacterized protein</fullName>
    </submittedName>
</protein>
<gene>
    <name evidence="2" type="ORF">HYPSUDRAFT_59945</name>
</gene>
<evidence type="ECO:0000256" key="1">
    <source>
        <dbReference type="SAM" id="Phobius"/>
    </source>
</evidence>
<name>A0A0D2KFX3_HYPSF</name>
<evidence type="ECO:0000313" key="2">
    <source>
        <dbReference type="EMBL" id="KJA13357.1"/>
    </source>
</evidence>
<sequence length="243" mass="25917">MMTSKVVVSKCYVEQSKIPCLLSTSSGEDVAHSGPQSEIISPVVTSYPVAMDAVKKSEIPMHSCLPGAIITLSNDNNFTSKSATHEMPVKLSAPTNSMRALQEQSMKLEESQLEENTSVCNSDPILPSPLSQKRDLFVSELSGQALAIIYTIPKVKSDAIIDQAAALKFKTGLVESEDDDEPNVLIILDHEEKVLSLEPLLRAVRSSKDDKIQAGVTTGLTILQASAAVVLGAVGAWVALALA</sequence>
<dbReference type="OrthoDB" id="3263613at2759"/>
<keyword evidence="1" id="KW-1133">Transmembrane helix</keyword>
<proteinExistence type="predicted"/>
<accession>A0A0D2KFX3</accession>
<organism evidence="2 3">
    <name type="scientific">Hypholoma sublateritium (strain FD-334 SS-4)</name>
    <dbReference type="NCBI Taxonomy" id="945553"/>
    <lineage>
        <taxon>Eukaryota</taxon>
        <taxon>Fungi</taxon>
        <taxon>Dikarya</taxon>
        <taxon>Basidiomycota</taxon>
        <taxon>Agaricomycotina</taxon>
        <taxon>Agaricomycetes</taxon>
        <taxon>Agaricomycetidae</taxon>
        <taxon>Agaricales</taxon>
        <taxon>Agaricineae</taxon>
        <taxon>Strophariaceae</taxon>
        <taxon>Hypholoma</taxon>
    </lineage>
</organism>
<keyword evidence="1" id="KW-0812">Transmembrane</keyword>
<keyword evidence="3" id="KW-1185">Reference proteome</keyword>
<dbReference type="EMBL" id="KN817750">
    <property type="protein sequence ID" value="KJA13357.1"/>
    <property type="molecule type" value="Genomic_DNA"/>
</dbReference>
<dbReference type="Proteomes" id="UP000054270">
    <property type="component" value="Unassembled WGS sequence"/>
</dbReference>
<evidence type="ECO:0000313" key="3">
    <source>
        <dbReference type="Proteomes" id="UP000054270"/>
    </source>
</evidence>
<reference evidence="3" key="1">
    <citation type="submission" date="2014-04" db="EMBL/GenBank/DDBJ databases">
        <title>Evolutionary Origins and Diversification of the Mycorrhizal Mutualists.</title>
        <authorList>
            <consortium name="DOE Joint Genome Institute"/>
            <consortium name="Mycorrhizal Genomics Consortium"/>
            <person name="Kohler A."/>
            <person name="Kuo A."/>
            <person name="Nagy L.G."/>
            <person name="Floudas D."/>
            <person name="Copeland A."/>
            <person name="Barry K.W."/>
            <person name="Cichocki N."/>
            <person name="Veneault-Fourrey C."/>
            <person name="LaButti K."/>
            <person name="Lindquist E.A."/>
            <person name="Lipzen A."/>
            <person name="Lundell T."/>
            <person name="Morin E."/>
            <person name="Murat C."/>
            <person name="Riley R."/>
            <person name="Ohm R."/>
            <person name="Sun H."/>
            <person name="Tunlid A."/>
            <person name="Henrissat B."/>
            <person name="Grigoriev I.V."/>
            <person name="Hibbett D.S."/>
            <person name="Martin F."/>
        </authorList>
    </citation>
    <scope>NUCLEOTIDE SEQUENCE [LARGE SCALE GENOMIC DNA]</scope>
    <source>
        <strain evidence="3">FD-334 SS-4</strain>
    </source>
</reference>